<organism evidence="1 2">
    <name type="scientific">Desulfatitalea alkaliphila</name>
    <dbReference type="NCBI Taxonomy" id="2929485"/>
    <lineage>
        <taxon>Bacteria</taxon>
        <taxon>Pseudomonadati</taxon>
        <taxon>Thermodesulfobacteriota</taxon>
        <taxon>Desulfobacteria</taxon>
        <taxon>Desulfobacterales</taxon>
        <taxon>Desulfosarcinaceae</taxon>
        <taxon>Desulfatitalea</taxon>
    </lineage>
</organism>
<dbReference type="EMBL" id="JALJRB010000004">
    <property type="protein sequence ID" value="MCJ8499964.1"/>
    <property type="molecule type" value="Genomic_DNA"/>
</dbReference>
<dbReference type="AlphaFoldDB" id="A0AA41UID3"/>
<reference evidence="1" key="1">
    <citation type="submission" date="2022-04" db="EMBL/GenBank/DDBJ databases">
        <title>Desulfatitalea alkaliphila sp. nov., a novel anaerobic sulfate-reducing bacterium isolated from terrestrial mud volcano, Taman Peninsula, Russia.</title>
        <authorList>
            <person name="Khomyakova M.A."/>
            <person name="Merkel A.Y."/>
            <person name="Slobodkin A.I."/>
        </authorList>
    </citation>
    <scope>NUCLEOTIDE SEQUENCE</scope>
    <source>
        <strain evidence="1">M08but</strain>
    </source>
</reference>
<comment type="caution">
    <text evidence="1">The sequence shown here is derived from an EMBL/GenBank/DDBJ whole genome shotgun (WGS) entry which is preliminary data.</text>
</comment>
<protein>
    <submittedName>
        <fullName evidence="1">HEAT repeat domain-containing protein</fullName>
    </submittedName>
</protein>
<gene>
    <name evidence="1" type="ORF">MRX98_05210</name>
</gene>
<evidence type="ECO:0000313" key="1">
    <source>
        <dbReference type="EMBL" id="MCJ8499964.1"/>
    </source>
</evidence>
<accession>A0AA41UID3</accession>
<dbReference type="InterPro" id="IPR011989">
    <property type="entry name" value="ARM-like"/>
</dbReference>
<dbReference type="Gene3D" id="1.25.10.10">
    <property type="entry name" value="Leucine-rich Repeat Variant"/>
    <property type="match status" value="1"/>
</dbReference>
<evidence type="ECO:0000313" key="2">
    <source>
        <dbReference type="Proteomes" id="UP001165427"/>
    </source>
</evidence>
<dbReference type="SUPFAM" id="SSF48371">
    <property type="entry name" value="ARM repeat"/>
    <property type="match status" value="1"/>
</dbReference>
<keyword evidence="2" id="KW-1185">Reference proteome</keyword>
<proteinExistence type="predicted"/>
<dbReference type="Proteomes" id="UP001165427">
    <property type="component" value="Unassembled WGS sequence"/>
</dbReference>
<dbReference type="RefSeq" id="WP_246903667.1">
    <property type="nucleotide sequence ID" value="NZ_JALJRB010000004.1"/>
</dbReference>
<sequence>MHANETHSESAEPSLIRQVATALSGAYKKRNLYDPEHTIYQSALDGLMQLCDRLFAGADRLQLTIAQDGIRHREAMILEGAGEPTDLTFILHRDGLLSLTLRRGLQRWELDTLVSIWHEHAVLPEDAEEDIVTALWQLDLPSVSYEAAAPALGPITETPLTDLEKIWNGVVNEEDGAPAETPAHNENRTADAPHAMPIAPLAQTPALFRISADERIQLRKMVASEERMDGTAQVVAVLLYILTHHHCSEEDIADLLDTLFQELHETLGQGRFHHLHDVLLKLQQHTADLERRQHGTARRLRCFLDNLADATFLNALLTLMPPMDQRAPSAAKQLKKLFLLLGHSTLPALGAMMMHTSSAALQRLLLETIATFAHNDLAPVAALIQGGNNELAARLVYVLGYLKDDDSRRMLSGLLGHPAAPVRRQALKAISAHGRPTLEELFALMDDPDPTVRKCALQELGRERNRQVEQHLLARLAQPPPGDDGDEHLMALHQVLGRSGSEQSLPYLRRLLFRWPLLGILRPAAGRQRRAAVTALSALDPSIAAPLLRRNSSGFWKNLLRSAKNCPTQSRSVPQ</sequence>
<dbReference type="InterPro" id="IPR016024">
    <property type="entry name" value="ARM-type_fold"/>
</dbReference>
<dbReference type="Pfam" id="PF13646">
    <property type="entry name" value="HEAT_2"/>
    <property type="match status" value="1"/>
</dbReference>
<name>A0AA41UID3_9BACT</name>